<comment type="caution">
    <text evidence="2">The sequence shown here is derived from an EMBL/GenBank/DDBJ whole genome shotgun (WGS) entry which is preliminary data.</text>
</comment>
<accession>A0A395RGT4</accession>
<feature type="compositionally biased region" description="Basic and acidic residues" evidence="1">
    <location>
        <begin position="178"/>
        <end position="193"/>
    </location>
</feature>
<dbReference type="Proteomes" id="UP000266234">
    <property type="component" value="Unassembled WGS sequence"/>
</dbReference>
<proteinExistence type="predicted"/>
<name>A0A395RGT4_9HYPO</name>
<feature type="non-terminal residue" evidence="2">
    <location>
        <position position="238"/>
    </location>
</feature>
<dbReference type="STRING" id="694270.A0A395RGT4"/>
<keyword evidence="3" id="KW-1185">Reference proteome</keyword>
<evidence type="ECO:0000256" key="1">
    <source>
        <dbReference type="SAM" id="MobiDB-lite"/>
    </source>
</evidence>
<sequence>MDAQNAAQSDQTRPAGDSPHQRPDSKPEISKSTPPPVSSKPSESVDKDKDVRRNANPSSAVDRDASEDRDSDAETIVLPGKDGHSPSKARKVRQEDKSDGDGDGDNSKPSIKAAGYRPPELEKQASSIHARGDPVKNKRTPAHLEREKLSRGKDTAASSGLSSAPASPPHHRQQARRRFVEDTHSSSDSESSHRPPAKLLSKKLKSSETSVPNKRKSLKVESDDEGDSRKIRRQRTTS</sequence>
<dbReference type="OrthoDB" id="10553930at2759"/>
<evidence type="ECO:0000313" key="3">
    <source>
        <dbReference type="Proteomes" id="UP000266234"/>
    </source>
</evidence>
<reference evidence="2 3" key="1">
    <citation type="journal article" date="2018" name="PLoS Pathog.">
        <title>Evolution of structural diversity of trichothecenes, a family of toxins produced by plant pathogenic and entomopathogenic fungi.</title>
        <authorList>
            <person name="Proctor R.H."/>
            <person name="McCormick S.P."/>
            <person name="Kim H.S."/>
            <person name="Cardoza R.E."/>
            <person name="Stanley A.M."/>
            <person name="Lindo L."/>
            <person name="Kelly A."/>
            <person name="Brown D.W."/>
            <person name="Lee T."/>
            <person name="Vaughan M.M."/>
            <person name="Alexander N.J."/>
            <person name="Busman M."/>
            <person name="Gutierrez S."/>
        </authorList>
    </citation>
    <scope>NUCLEOTIDE SEQUENCE [LARGE SCALE GENOMIC DNA]</scope>
    <source>
        <strain evidence="2 3">NRRL 20695</strain>
    </source>
</reference>
<feature type="compositionally biased region" description="Basic and acidic residues" evidence="1">
    <location>
        <begin position="130"/>
        <end position="154"/>
    </location>
</feature>
<feature type="region of interest" description="Disordered" evidence="1">
    <location>
        <begin position="1"/>
        <end position="238"/>
    </location>
</feature>
<dbReference type="AlphaFoldDB" id="A0A395RGT4"/>
<gene>
    <name evidence="2" type="ORF">FLONG3_11309</name>
</gene>
<feature type="compositionally biased region" description="Polar residues" evidence="1">
    <location>
        <begin position="1"/>
        <end position="12"/>
    </location>
</feature>
<feature type="compositionally biased region" description="Basic and acidic residues" evidence="1">
    <location>
        <begin position="19"/>
        <end position="29"/>
    </location>
</feature>
<feature type="compositionally biased region" description="Low complexity" evidence="1">
    <location>
        <begin position="156"/>
        <end position="165"/>
    </location>
</feature>
<feature type="compositionally biased region" description="Basic and acidic residues" evidence="1">
    <location>
        <begin position="43"/>
        <end position="53"/>
    </location>
</feature>
<organism evidence="2 3">
    <name type="scientific">Fusarium longipes</name>
    <dbReference type="NCBI Taxonomy" id="694270"/>
    <lineage>
        <taxon>Eukaryota</taxon>
        <taxon>Fungi</taxon>
        <taxon>Dikarya</taxon>
        <taxon>Ascomycota</taxon>
        <taxon>Pezizomycotina</taxon>
        <taxon>Sordariomycetes</taxon>
        <taxon>Hypocreomycetidae</taxon>
        <taxon>Hypocreales</taxon>
        <taxon>Nectriaceae</taxon>
        <taxon>Fusarium</taxon>
    </lineage>
</organism>
<protein>
    <submittedName>
        <fullName evidence="2">Uncharacterized protein</fullName>
    </submittedName>
</protein>
<dbReference type="EMBL" id="PXOG01000409">
    <property type="protein sequence ID" value="RGP59019.1"/>
    <property type="molecule type" value="Genomic_DNA"/>
</dbReference>
<evidence type="ECO:0000313" key="2">
    <source>
        <dbReference type="EMBL" id="RGP59019.1"/>
    </source>
</evidence>